<keyword evidence="2" id="KW-1185">Reference proteome</keyword>
<evidence type="ECO:0000313" key="1">
    <source>
        <dbReference type="EMBL" id="KAJ9595287.1"/>
    </source>
</evidence>
<gene>
    <name evidence="1" type="ORF">L9F63_027328</name>
</gene>
<organism evidence="1 2">
    <name type="scientific">Diploptera punctata</name>
    <name type="common">Pacific beetle cockroach</name>
    <dbReference type="NCBI Taxonomy" id="6984"/>
    <lineage>
        <taxon>Eukaryota</taxon>
        <taxon>Metazoa</taxon>
        <taxon>Ecdysozoa</taxon>
        <taxon>Arthropoda</taxon>
        <taxon>Hexapoda</taxon>
        <taxon>Insecta</taxon>
        <taxon>Pterygota</taxon>
        <taxon>Neoptera</taxon>
        <taxon>Polyneoptera</taxon>
        <taxon>Dictyoptera</taxon>
        <taxon>Blattodea</taxon>
        <taxon>Blaberoidea</taxon>
        <taxon>Blaberidae</taxon>
        <taxon>Diplopterinae</taxon>
        <taxon>Diploptera</taxon>
    </lineage>
</organism>
<feature type="non-terminal residue" evidence="1">
    <location>
        <position position="1"/>
    </location>
</feature>
<feature type="non-terminal residue" evidence="1">
    <location>
        <position position="55"/>
    </location>
</feature>
<name>A0AAD8EMT6_DIPPU</name>
<evidence type="ECO:0000313" key="2">
    <source>
        <dbReference type="Proteomes" id="UP001233999"/>
    </source>
</evidence>
<dbReference type="Proteomes" id="UP001233999">
    <property type="component" value="Unassembled WGS sequence"/>
</dbReference>
<dbReference type="EMBL" id="JASPKZ010002633">
    <property type="protein sequence ID" value="KAJ9595287.1"/>
    <property type="molecule type" value="Genomic_DNA"/>
</dbReference>
<dbReference type="AlphaFoldDB" id="A0AAD8EMT6"/>
<reference evidence="1" key="2">
    <citation type="submission" date="2023-05" db="EMBL/GenBank/DDBJ databases">
        <authorList>
            <person name="Fouks B."/>
        </authorList>
    </citation>
    <scope>NUCLEOTIDE SEQUENCE</scope>
    <source>
        <strain evidence="1">Stay&amp;Tobe</strain>
        <tissue evidence="1">Testes</tissue>
    </source>
</reference>
<sequence length="55" mass="6364">IMLAVSCYPIEYPQWHRMAYIFPNFVNNVTIRYLVIPRVLVLIAGVKRNSSIPGE</sequence>
<protein>
    <submittedName>
        <fullName evidence="1">Uncharacterized protein</fullName>
    </submittedName>
</protein>
<proteinExistence type="predicted"/>
<comment type="caution">
    <text evidence="1">The sequence shown here is derived from an EMBL/GenBank/DDBJ whole genome shotgun (WGS) entry which is preliminary data.</text>
</comment>
<accession>A0AAD8EMT6</accession>
<reference evidence="1" key="1">
    <citation type="journal article" date="2023" name="IScience">
        <title>Live-bearing cockroach genome reveals convergent evolutionary mechanisms linked to viviparity in insects and beyond.</title>
        <authorList>
            <person name="Fouks B."/>
            <person name="Harrison M.C."/>
            <person name="Mikhailova A.A."/>
            <person name="Marchal E."/>
            <person name="English S."/>
            <person name="Carruthers M."/>
            <person name="Jennings E.C."/>
            <person name="Chiamaka E.L."/>
            <person name="Frigard R.A."/>
            <person name="Pippel M."/>
            <person name="Attardo G.M."/>
            <person name="Benoit J.B."/>
            <person name="Bornberg-Bauer E."/>
            <person name="Tobe S.S."/>
        </authorList>
    </citation>
    <scope>NUCLEOTIDE SEQUENCE</scope>
    <source>
        <strain evidence="1">Stay&amp;Tobe</strain>
    </source>
</reference>